<dbReference type="Proteomes" id="UP000474159">
    <property type="component" value="Unassembled WGS sequence"/>
</dbReference>
<dbReference type="EMBL" id="VZZK01000086">
    <property type="protein sequence ID" value="KAB1068570.1"/>
    <property type="molecule type" value="Genomic_DNA"/>
</dbReference>
<dbReference type="OrthoDB" id="7996694at2"/>
<sequence length="89" mass="10181">MPIVGYPGWPPVIDANTREHVRFAMSDGHRLLLCRISIDTLRDWFGDEDSEPNNLFESCQTEIEDAASKRHNSNGIHNGLIDLIDEDFR</sequence>
<dbReference type="AlphaFoldDB" id="A0A6L3SRZ4"/>
<reference evidence="1 2" key="1">
    <citation type="submission" date="2019-09" db="EMBL/GenBank/DDBJ databases">
        <title>YIM 48816 draft genome.</title>
        <authorList>
            <person name="Jiang L."/>
        </authorList>
    </citation>
    <scope>NUCLEOTIDE SEQUENCE [LARGE SCALE GENOMIC DNA]</scope>
    <source>
        <strain evidence="1 2">YIM 48816</strain>
    </source>
</reference>
<dbReference type="InterPro" id="IPR036692">
    <property type="entry name" value="Shew3726-like_sf"/>
</dbReference>
<dbReference type="InterPro" id="IPR009962">
    <property type="entry name" value="DUF1488"/>
</dbReference>
<evidence type="ECO:0000313" key="2">
    <source>
        <dbReference type="Proteomes" id="UP000474159"/>
    </source>
</evidence>
<proteinExistence type="predicted"/>
<comment type="caution">
    <text evidence="1">The sequence shown here is derived from an EMBL/GenBank/DDBJ whole genome shotgun (WGS) entry which is preliminary data.</text>
</comment>
<gene>
    <name evidence="1" type="ORF">F6X53_31570</name>
</gene>
<protein>
    <submittedName>
        <fullName evidence="1">DUF1488 domain-containing protein</fullName>
    </submittedName>
</protein>
<name>A0A6L3SRZ4_9HYPH</name>
<accession>A0A6L3SRZ4</accession>
<organism evidence="1 2">
    <name type="scientific">Methylobacterium soli</name>
    <dbReference type="NCBI Taxonomy" id="553447"/>
    <lineage>
        <taxon>Bacteria</taxon>
        <taxon>Pseudomonadati</taxon>
        <taxon>Pseudomonadota</taxon>
        <taxon>Alphaproteobacteria</taxon>
        <taxon>Hyphomicrobiales</taxon>
        <taxon>Methylobacteriaceae</taxon>
        <taxon>Methylobacterium</taxon>
    </lineage>
</organism>
<keyword evidence="2" id="KW-1185">Reference proteome</keyword>
<dbReference type="Pfam" id="PF07369">
    <property type="entry name" value="DUF1488"/>
    <property type="match status" value="1"/>
</dbReference>
<evidence type="ECO:0000313" key="1">
    <source>
        <dbReference type="EMBL" id="KAB1068570.1"/>
    </source>
</evidence>
<dbReference type="RefSeq" id="WP_151005830.1">
    <property type="nucleotide sequence ID" value="NZ_BPQY01000568.1"/>
</dbReference>
<dbReference type="SUPFAM" id="SSF160272">
    <property type="entry name" value="Shew3726-like"/>
    <property type="match status" value="1"/>
</dbReference>